<organism evidence="4">
    <name type="scientific">Oppiella nova</name>
    <dbReference type="NCBI Taxonomy" id="334625"/>
    <lineage>
        <taxon>Eukaryota</taxon>
        <taxon>Metazoa</taxon>
        <taxon>Ecdysozoa</taxon>
        <taxon>Arthropoda</taxon>
        <taxon>Chelicerata</taxon>
        <taxon>Arachnida</taxon>
        <taxon>Acari</taxon>
        <taxon>Acariformes</taxon>
        <taxon>Sarcoptiformes</taxon>
        <taxon>Oribatida</taxon>
        <taxon>Brachypylina</taxon>
        <taxon>Oppioidea</taxon>
        <taxon>Oppiidae</taxon>
        <taxon>Oppiella</taxon>
    </lineage>
</organism>
<dbReference type="AlphaFoldDB" id="A0A7R9L8Y1"/>
<proteinExistence type="predicted"/>
<keyword evidence="5" id="KW-1185">Reference proteome</keyword>
<dbReference type="EMBL" id="OC914878">
    <property type="protein sequence ID" value="CAD7637138.1"/>
    <property type="molecule type" value="Genomic_DNA"/>
</dbReference>
<sequence>MNIRDPWDFSDITGCNTLKCANFDYGCNRGRADNGILFLDEIGELGLDEQAMLLKALEDKSFFPVGSDKEVQADFQLIAGTNRDLREEVRAGRFREDLWARLNTWTFFLPSLKDRVEDIEPNITFELQRFAVAHQRQLHASWQGNFRDLTASVTRMATLANGERIGLHEVNAEIGRLQQIWNIAENKEALTQSSLMKILSAEQVAQIDEFDRIQLQGVIDVCQKSKSMADAGRRLFSVSREQRQTTNDSDRVKKYLAKFGLSWDDVNG</sequence>
<dbReference type="Proteomes" id="UP000728032">
    <property type="component" value="Unassembled WGS sequence"/>
</dbReference>
<dbReference type="Pfam" id="PF00158">
    <property type="entry name" value="Sigma54_activat"/>
    <property type="match status" value="1"/>
</dbReference>
<keyword evidence="2" id="KW-0067">ATP-binding</keyword>
<evidence type="ECO:0000313" key="4">
    <source>
        <dbReference type="EMBL" id="CAD7637138.1"/>
    </source>
</evidence>
<dbReference type="InterPro" id="IPR027417">
    <property type="entry name" value="P-loop_NTPase"/>
</dbReference>
<dbReference type="Gene3D" id="3.40.50.300">
    <property type="entry name" value="P-loop containing nucleotide triphosphate hydrolases"/>
    <property type="match status" value="1"/>
</dbReference>
<keyword evidence="1" id="KW-0547">Nucleotide-binding</keyword>
<dbReference type="PROSITE" id="PS50045">
    <property type="entry name" value="SIGMA54_INTERACT_4"/>
    <property type="match status" value="1"/>
</dbReference>
<evidence type="ECO:0000256" key="2">
    <source>
        <dbReference type="ARBA" id="ARBA00022840"/>
    </source>
</evidence>
<gene>
    <name evidence="4" type="ORF">ONB1V03_LOCUS635</name>
</gene>
<protein>
    <recommendedName>
        <fullName evidence="3">Sigma-54 factor interaction domain-containing protein</fullName>
    </recommendedName>
</protein>
<dbReference type="PANTHER" id="PTHR32071">
    <property type="entry name" value="TRANSCRIPTIONAL REGULATORY PROTEIN"/>
    <property type="match status" value="1"/>
</dbReference>
<feature type="domain" description="Sigma-54 factor interaction" evidence="3">
    <location>
        <begin position="25"/>
        <end position="158"/>
    </location>
</feature>
<evidence type="ECO:0000259" key="3">
    <source>
        <dbReference type="PROSITE" id="PS50045"/>
    </source>
</evidence>
<dbReference type="SUPFAM" id="SSF52540">
    <property type="entry name" value="P-loop containing nucleoside triphosphate hydrolases"/>
    <property type="match status" value="1"/>
</dbReference>
<dbReference type="PANTHER" id="PTHR32071:SF14">
    <property type="entry name" value="TRANSCRIPTIONAL REGULATORY PROTEIN RTCR"/>
    <property type="match status" value="1"/>
</dbReference>
<dbReference type="Gene3D" id="1.10.8.60">
    <property type="match status" value="1"/>
</dbReference>
<dbReference type="InterPro" id="IPR002078">
    <property type="entry name" value="Sigma_54_int"/>
</dbReference>
<dbReference type="OrthoDB" id="10267765at2759"/>
<evidence type="ECO:0000313" key="5">
    <source>
        <dbReference type="Proteomes" id="UP000728032"/>
    </source>
</evidence>
<dbReference type="CDD" id="cd00009">
    <property type="entry name" value="AAA"/>
    <property type="match status" value="1"/>
</dbReference>
<dbReference type="EMBL" id="CAJPVJ010000053">
    <property type="protein sequence ID" value="CAG2159744.1"/>
    <property type="molecule type" value="Genomic_DNA"/>
</dbReference>
<dbReference type="GO" id="GO:0006355">
    <property type="term" value="P:regulation of DNA-templated transcription"/>
    <property type="evidence" value="ECO:0007669"/>
    <property type="project" value="InterPro"/>
</dbReference>
<dbReference type="GO" id="GO:0005524">
    <property type="term" value="F:ATP binding"/>
    <property type="evidence" value="ECO:0007669"/>
    <property type="project" value="UniProtKB-KW"/>
</dbReference>
<evidence type="ECO:0000256" key="1">
    <source>
        <dbReference type="ARBA" id="ARBA00022741"/>
    </source>
</evidence>
<reference evidence="4" key="1">
    <citation type="submission" date="2020-11" db="EMBL/GenBank/DDBJ databases">
        <authorList>
            <person name="Tran Van P."/>
        </authorList>
    </citation>
    <scope>NUCLEOTIDE SEQUENCE</scope>
</reference>
<accession>A0A7R9L8Y1</accession>
<name>A0A7R9L8Y1_9ACAR</name>